<dbReference type="Gene3D" id="1.10.10.10">
    <property type="entry name" value="Winged helix-like DNA-binding domain superfamily/Winged helix DNA-binding domain"/>
    <property type="match status" value="1"/>
</dbReference>
<dbReference type="Gene3D" id="3.40.190.290">
    <property type="match status" value="1"/>
</dbReference>
<evidence type="ECO:0000256" key="1">
    <source>
        <dbReference type="ARBA" id="ARBA00009437"/>
    </source>
</evidence>
<reference evidence="6 7" key="1">
    <citation type="journal article" date="2015" name="Genome Announc.">
        <title>Expanding the biotechnology potential of lactobacilli through comparative genomics of 213 strains and associated genera.</title>
        <authorList>
            <person name="Sun Z."/>
            <person name="Harris H.M."/>
            <person name="McCann A."/>
            <person name="Guo C."/>
            <person name="Argimon S."/>
            <person name="Zhang W."/>
            <person name="Yang X."/>
            <person name="Jeffery I.B."/>
            <person name="Cooney J.C."/>
            <person name="Kagawa T.F."/>
            <person name="Liu W."/>
            <person name="Song Y."/>
            <person name="Salvetti E."/>
            <person name="Wrobel A."/>
            <person name="Rasinkangas P."/>
            <person name="Parkhill J."/>
            <person name="Rea M.C."/>
            <person name="O'Sullivan O."/>
            <person name="Ritari J."/>
            <person name="Douillard F.P."/>
            <person name="Paul Ross R."/>
            <person name="Yang R."/>
            <person name="Briner A.E."/>
            <person name="Felis G.E."/>
            <person name="de Vos W.M."/>
            <person name="Barrangou R."/>
            <person name="Klaenhammer T.R."/>
            <person name="Caufield P.W."/>
            <person name="Cui Y."/>
            <person name="Zhang H."/>
            <person name="O'Toole P.W."/>
        </authorList>
    </citation>
    <scope>NUCLEOTIDE SEQUENCE [LARGE SCALE GENOMIC DNA]</scope>
    <source>
        <strain evidence="6 7">DSM 20515</strain>
    </source>
</reference>
<evidence type="ECO:0000313" key="7">
    <source>
        <dbReference type="Proteomes" id="UP000051845"/>
    </source>
</evidence>
<dbReference type="PATRIC" id="fig|1423733.4.peg.1068"/>
<dbReference type="PROSITE" id="PS50931">
    <property type="entry name" value="HTH_LYSR"/>
    <property type="match status" value="1"/>
</dbReference>
<dbReference type="PANTHER" id="PTHR30419:SF28">
    <property type="entry name" value="HTH-TYPE TRANSCRIPTIONAL REGULATOR BSDA"/>
    <property type="match status" value="1"/>
</dbReference>
<dbReference type="InterPro" id="IPR005119">
    <property type="entry name" value="LysR_subst-bd"/>
</dbReference>
<sequence length="302" mass="34136">MFILTIDDLKNFVKLYELRNVSDAAVELSMTQSALSKRIQSMENELNAKLISTKNKRHLYITESGEVLYRYAQTILAQYDLMTNELAAYRELKKGVLHIGSIPVMSQFSLISGINDFMSDYPQINIVMEEVEGVQLLDQLQAGQFDLGIIRDVQSNLLNASQYTFINLNRDELKIVLPAGHPLAHETSLSIDQLKDYDIAILQSGSGIYEVVNDLFNQAGYTPHIRFTSTHIETLVGVIKDTQRATFLFNNTMKDLAPGEYVALPFKTPIFSTLQIVYPQGSLSQAGRQFVTYLTDHVKREL</sequence>
<dbReference type="EMBL" id="AYYR01000117">
    <property type="protein sequence ID" value="KRM73813.1"/>
    <property type="molecule type" value="Genomic_DNA"/>
</dbReference>
<keyword evidence="4" id="KW-0804">Transcription</keyword>
<evidence type="ECO:0000256" key="2">
    <source>
        <dbReference type="ARBA" id="ARBA00023015"/>
    </source>
</evidence>
<evidence type="ECO:0000313" key="6">
    <source>
        <dbReference type="EMBL" id="KRM73813.1"/>
    </source>
</evidence>
<dbReference type="CDD" id="cd05466">
    <property type="entry name" value="PBP2_LTTR_substrate"/>
    <property type="match status" value="1"/>
</dbReference>
<dbReference type="Pfam" id="PF03466">
    <property type="entry name" value="LysR_substrate"/>
    <property type="match status" value="1"/>
</dbReference>
<dbReference type="GO" id="GO:0003677">
    <property type="term" value="F:DNA binding"/>
    <property type="evidence" value="ECO:0007669"/>
    <property type="project" value="UniProtKB-KW"/>
</dbReference>
<evidence type="ECO:0000256" key="4">
    <source>
        <dbReference type="ARBA" id="ARBA00023163"/>
    </source>
</evidence>
<dbReference type="Pfam" id="PF00126">
    <property type="entry name" value="HTH_1"/>
    <property type="match status" value="1"/>
</dbReference>
<dbReference type="InterPro" id="IPR050950">
    <property type="entry name" value="HTH-type_LysR_regulators"/>
</dbReference>
<dbReference type="Proteomes" id="UP000051845">
    <property type="component" value="Unassembled WGS sequence"/>
</dbReference>
<dbReference type="GO" id="GO:0005829">
    <property type="term" value="C:cytosol"/>
    <property type="evidence" value="ECO:0007669"/>
    <property type="project" value="TreeGrafter"/>
</dbReference>
<comment type="caution">
    <text evidence="6">The sequence shown here is derived from an EMBL/GenBank/DDBJ whole genome shotgun (WGS) entry which is preliminary data.</text>
</comment>
<dbReference type="PANTHER" id="PTHR30419">
    <property type="entry name" value="HTH-TYPE TRANSCRIPTIONAL REGULATOR YBHD"/>
    <property type="match status" value="1"/>
</dbReference>
<accession>A0A0R2B484</accession>
<protein>
    <submittedName>
        <fullName evidence="6">Transcriptional regulator</fullName>
    </submittedName>
</protein>
<dbReference type="SUPFAM" id="SSF46785">
    <property type="entry name" value="Winged helix' DNA-binding domain"/>
    <property type="match status" value="1"/>
</dbReference>
<dbReference type="STRING" id="33960.TY91_15615"/>
<comment type="similarity">
    <text evidence="1">Belongs to the LysR transcriptional regulatory family.</text>
</comment>
<dbReference type="SUPFAM" id="SSF53850">
    <property type="entry name" value="Periplasmic binding protein-like II"/>
    <property type="match status" value="1"/>
</dbReference>
<dbReference type="InterPro" id="IPR000847">
    <property type="entry name" value="LysR_HTH_N"/>
</dbReference>
<name>A0A0R2B484_SECCO</name>
<feature type="domain" description="HTH lysR-type" evidence="5">
    <location>
        <begin position="4"/>
        <end position="62"/>
    </location>
</feature>
<dbReference type="InterPro" id="IPR036390">
    <property type="entry name" value="WH_DNA-bd_sf"/>
</dbReference>
<evidence type="ECO:0000259" key="5">
    <source>
        <dbReference type="PROSITE" id="PS50931"/>
    </source>
</evidence>
<keyword evidence="3" id="KW-0238">DNA-binding</keyword>
<proteinExistence type="inferred from homology"/>
<evidence type="ECO:0000256" key="3">
    <source>
        <dbReference type="ARBA" id="ARBA00023125"/>
    </source>
</evidence>
<dbReference type="GO" id="GO:0003700">
    <property type="term" value="F:DNA-binding transcription factor activity"/>
    <property type="evidence" value="ECO:0007669"/>
    <property type="project" value="InterPro"/>
</dbReference>
<keyword evidence="2" id="KW-0805">Transcription regulation</keyword>
<organism evidence="6 7">
    <name type="scientific">Secundilactobacillus collinoides DSM 20515 = JCM 1123</name>
    <dbReference type="NCBI Taxonomy" id="1423733"/>
    <lineage>
        <taxon>Bacteria</taxon>
        <taxon>Bacillati</taxon>
        <taxon>Bacillota</taxon>
        <taxon>Bacilli</taxon>
        <taxon>Lactobacillales</taxon>
        <taxon>Lactobacillaceae</taxon>
        <taxon>Secundilactobacillus</taxon>
    </lineage>
</organism>
<dbReference type="AlphaFoldDB" id="A0A0R2B484"/>
<gene>
    <name evidence="6" type="ORF">FC82_GL001012</name>
</gene>
<dbReference type="InterPro" id="IPR036388">
    <property type="entry name" value="WH-like_DNA-bd_sf"/>
</dbReference>